<dbReference type="PANTHER" id="PTHR32176">
    <property type="entry name" value="XYLOSE ISOMERASE"/>
    <property type="match status" value="1"/>
</dbReference>
<dbReference type="PANTHER" id="PTHR32176:SF92">
    <property type="entry name" value="XYLOSE ISOMERASE"/>
    <property type="match status" value="1"/>
</dbReference>
<dbReference type="EMBL" id="JBHFFA010000001">
    <property type="protein sequence ID" value="KAL2650714.1"/>
    <property type="molecule type" value="Genomic_DNA"/>
</dbReference>
<feature type="domain" description="PNPLA" evidence="6">
    <location>
        <begin position="88"/>
        <end position="295"/>
    </location>
</feature>
<organism evidence="7 8">
    <name type="scientific">Riccia fluitans</name>
    <dbReference type="NCBI Taxonomy" id="41844"/>
    <lineage>
        <taxon>Eukaryota</taxon>
        <taxon>Viridiplantae</taxon>
        <taxon>Streptophyta</taxon>
        <taxon>Embryophyta</taxon>
        <taxon>Marchantiophyta</taxon>
        <taxon>Marchantiopsida</taxon>
        <taxon>Marchantiidae</taxon>
        <taxon>Marchantiales</taxon>
        <taxon>Ricciaceae</taxon>
        <taxon>Riccia</taxon>
    </lineage>
</organism>
<dbReference type="Gene3D" id="3.40.1090.10">
    <property type="entry name" value="Cytosolic phospholipase A2 catalytic domain"/>
    <property type="match status" value="1"/>
</dbReference>
<keyword evidence="3 4" id="KW-0378">Hydrolase</keyword>
<dbReference type="PROSITE" id="PS51635">
    <property type="entry name" value="PNPLA"/>
    <property type="match status" value="1"/>
</dbReference>
<dbReference type="GO" id="GO:0016042">
    <property type="term" value="P:lipid catabolic process"/>
    <property type="evidence" value="ECO:0007669"/>
    <property type="project" value="UniProtKB-UniRule"/>
</dbReference>
<keyword evidence="3 4" id="KW-0442">Lipid degradation</keyword>
<evidence type="ECO:0000256" key="5">
    <source>
        <dbReference type="SAM" id="MobiDB-lite"/>
    </source>
</evidence>
<accession>A0ABD1ZGZ9</accession>
<dbReference type="EC" id="3.1.1.-" evidence="4"/>
<keyword evidence="2 3" id="KW-0443">Lipid metabolism</keyword>
<gene>
    <name evidence="7" type="ORF">R1flu_018842</name>
</gene>
<protein>
    <recommendedName>
        <fullName evidence="4">Patatin</fullName>
        <ecNumber evidence="4">3.1.1.-</ecNumber>
    </recommendedName>
</protein>
<dbReference type="InterPro" id="IPR016035">
    <property type="entry name" value="Acyl_Trfase/lysoPLipase"/>
</dbReference>
<keyword evidence="8" id="KW-1185">Reference proteome</keyword>
<name>A0ABD1ZGZ9_9MARC</name>
<evidence type="ECO:0000259" key="6">
    <source>
        <dbReference type="PROSITE" id="PS51635"/>
    </source>
</evidence>
<comment type="caution">
    <text evidence="7">The sequence shown here is derived from an EMBL/GenBank/DDBJ whole genome shotgun (WGS) entry which is preliminary data.</text>
</comment>
<dbReference type="InterPro" id="IPR002641">
    <property type="entry name" value="PNPLA_dom"/>
</dbReference>
<feature type="active site" description="Nucleophile" evidence="3">
    <location>
        <position position="132"/>
    </location>
</feature>
<comment type="domain">
    <text evidence="4">The nitrogen atoms of the two glycine residues in the GGXR motif define the oxyanion hole, and stabilize the oxyanion that forms during the nucleophilic attack by the catalytic serine during substrate cleavage.</text>
</comment>
<evidence type="ECO:0000313" key="8">
    <source>
        <dbReference type="Proteomes" id="UP001605036"/>
    </source>
</evidence>
<comment type="function">
    <text evidence="4">Lipolytic acyl hydrolase (LAH).</text>
</comment>
<dbReference type="Proteomes" id="UP001605036">
    <property type="component" value="Unassembled WGS sequence"/>
</dbReference>
<comment type="similarity">
    <text evidence="1 4">Belongs to the patatin family.</text>
</comment>
<evidence type="ECO:0000313" key="7">
    <source>
        <dbReference type="EMBL" id="KAL2650714.1"/>
    </source>
</evidence>
<feature type="active site" description="Proton acceptor" evidence="3">
    <location>
        <position position="282"/>
    </location>
</feature>
<feature type="region of interest" description="Disordered" evidence="5">
    <location>
        <begin position="1"/>
        <end position="20"/>
    </location>
</feature>
<dbReference type="Pfam" id="PF01734">
    <property type="entry name" value="Patatin"/>
    <property type="match status" value="1"/>
</dbReference>
<feature type="short sequence motif" description="DGA/G" evidence="3">
    <location>
        <begin position="282"/>
        <end position="284"/>
    </location>
</feature>
<reference evidence="7 8" key="1">
    <citation type="submission" date="2024-09" db="EMBL/GenBank/DDBJ databases">
        <title>Chromosome-scale assembly of Riccia fluitans.</title>
        <authorList>
            <person name="Paukszto L."/>
            <person name="Sawicki J."/>
            <person name="Karawczyk K."/>
            <person name="Piernik-Szablinska J."/>
            <person name="Szczecinska M."/>
            <person name="Mazdziarz M."/>
        </authorList>
    </citation>
    <scope>NUCLEOTIDE SEQUENCE [LARGE SCALE GENOMIC DNA]</scope>
    <source>
        <strain evidence="7">Rf_01</strain>
        <tissue evidence="7">Aerial parts of the thallus</tissue>
    </source>
</reference>
<dbReference type="AlphaFoldDB" id="A0ABD1ZGZ9"/>
<evidence type="ECO:0000256" key="2">
    <source>
        <dbReference type="ARBA" id="ARBA00023098"/>
    </source>
</evidence>
<feature type="region of interest" description="Disordered" evidence="5">
    <location>
        <begin position="30"/>
        <end position="78"/>
    </location>
</feature>
<sequence length="478" mass="51737">MADASSLPAAEAVTLTKEPKKKVPSLLKRLASRTKKKSSTGFAVAEKATDSPAAGAAVKDEPSPCQKMEADGTLPQPQGTAGKRITILSIDGGGVRGVIATVLLEYLESQLQHLDGKDARIADYFDVVAGTSTGGLVASMLTAPDENNRPLMTASQATDFYMSKAITVFPQNAPPLSGLKNLFSGPKYSNTPLKKLMVENFKEHKIADALTDVLITSFDVKNQQPVFFDRAVAQRTERFNAKFVDACLGTSAAPTYLPAYKFVVPDKDNPGPAKTHEYNLIDGGVAANNPTQVAVLHSLKDLMIGDSPHKERIPCFEGYKNLLVLSLGTGVRKESFDAGDMAGWGTISWVANDGRTPIVDMLMNSSAYLVDFDVAIRFQTEKDERNYLRIQAYNISDDMARLDNADPKNMAKLKQLAKDLLDQHALYRDAVNGELVDKPYVSTNREALSCFAKWLSEEKKGRSADVAPSASTSGGSYV</sequence>
<proteinExistence type="inferred from homology"/>
<evidence type="ECO:0000256" key="1">
    <source>
        <dbReference type="ARBA" id="ARBA00010240"/>
    </source>
</evidence>
<evidence type="ECO:0000256" key="4">
    <source>
        <dbReference type="RuleBase" id="RU361262"/>
    </source>
</evidence>
<feature type="short sequence motif" description="GXGXXG" evidence="3">
    <location>
        <begin position="92"/>
        <end position="97"/>
    </location>
</feature>
<evidence type="ECO:0000256" key="3">
    <source>
        <dbReference type="PROSITE-ProRule" id="PRU01161"/>
    </source>
</evidence>
<feature type="short sequence motif" description="GXSXG" evidence="3">
    <location>
        <begin position="130"/>
        <end position="134"/>
    </location>
</feature>
<dbReference type="GO" id="GO:0016787">
    <property type="term" value="F:hydrolase activity"/>
    <property type="evidence" value="ECO:0007669"/>
    <property type="project" value="UniProtKB-UniRule"/>
</dbReference>
<dbReference type="SUPFAM" id="SSF52151">
    <property type="entry name" value="FabD/lysophospholipase-like"/>
    <property type="match status" value="1"/>
</dbReference>